<evidence type="ECO:0000313" key="2">
    <source>
        <dbReference type="EMBL" id="MEY9475621.1"/>
    </source>
</evidence>
<gene>
    <name evidence="2" type="ORF">ABH992_008020</name>
</gene>
<dbReference type="InterPro" id="IPR039375">
    <property type="entry name" value="NodN-like"/>
</dbReference>
<dbReference type="Proteomes" id="UP001565474">
    <property type="component" value="Unassembled WGS sequence"/>
</dbReference>
<accession>A0ABV4GUH7</accession>
<protein>
    <submittedName>
        <fullName evidence="2">Acyl dehydratase</fullName>
    </submittedName>
</protein>
<dbReference type="PANTHER" id="PTHR42993:SF1">
    <property type="entry name" value="MAOC-LIKE DEHYDRATASE DOMAIN-CONTAINING PROTEIN"/>
    <property type="match status" value="1"/>
</dbReference>
<dbReference type="InterPro" id="IPR029069">
    <property type="entry name" value="HotDog_dom_sf"/>
</dbReference>
<comment type="caution">
    <text evidence="2">The sequence shown here is derived from an EMBL/GenBank/DDBJ whole genome shotgun (WGS) entry which is preliminary data.</text>
</comment>
<dbReference type="CDD" id="cd03450">
    <property type="entry name" value="NodN"/>
    <property type="match status" value="1"/>
</dbReference>
<dbReference type="Gene3D" id="3.10.129.10">
    <property type="entry name" value="Hotdog Thioesterase"/>
    <property type="match status" value="1"/>
</dbReference>
<reference evidence="2 3" key="1">
    <citation type="submission" date="2024-07" db="EMBL/GenBank/DDBJ databases">
        <title>Genomic Encyclopedia of Type Strains, Phase V (KMG-V): Genome sequencing to study the core and pangenomes of soil and plant-associated prokaryotes.</title>
        <authorList>
            <person name="Whitman W."/>
        </authorList>
    </citation>
    <scope>NUCLEOTIDE SEQUENCE [LARGE SCALE GENOMIC DNA]</scope>
    <source>
        <strain evidence="2 3">USDA 222</strain>
    </source>
</reference>
<feature type="domain" description="MaoC-like" evidence="1">
    <location>
        <begin position="17"/>
        <end position="133"/>
    </location>
</feature>
<evidence type="ECO:0000313" key="3">
    <source>
        <dbReference type="Proteomes" id="UP001565474"/>
    </source>
</evidence>
<proteinExistence type="predicted"/>
<dbReference type="InterPro" id="IPR002539">
    <property type="entry name" value="MaoC-like_dom"/>
</dbReference>
<sequence>MNEVWKKPPVTLEAYQAMVGKEIGVSSWHLIDQPRIDSYADVIEDHQFIHVDPDRAKETAFGTTIAHGFLTMSLLSIMSYEVMPVIAGTTMGVNYGFDRLRFISPVRSGKRVRGRFALAEAKLRKPNELQSRTNVTVEIEGEDKPALVADWLGLIYFE</sequence>
<evidence type="ECO:0000259" key="1">
    <source>
        <dbReference type="Pfam" id="PF01575"/>
    </source>
</evidence>
<dbReference type="RefSeq" id="WP_036034264.1">
    <property type="nucleotide sequence ID" value="NZ_JBGBYD010000002.1"/>
</dbReference>
<dbReference type="Pfam" id="PF01575">
    <property type="entry name" value="MaoC_dehydratas"/>
    <property type="match status" value="1"/>
</dbReference>
<keyword evidence="3" id="KW-1185">Reference proteome</keyword>
<dbReference type="EMBL" id="JBGBZN010000002">
    <property type="protein sequence ID" value="MEY9475621.1"/>
    <property type="molecule type" value="Genomic_DNA"/>
</dbReference>
<dbReference type="PANTHER" id="PTHR42993">
    <property type="entry name" value="MAOC-LIKE DEHYDRATASE DOMAIN-CONTAINING PROTEIN"/>
    <property type="match status" value="1"/>
</dbReference>
<organism evidence="2 3">
    <name type="scientific">Bradyrhizobium yuanmingense</name>
    <dbReference type="NCBI Taxonomy" id="108015"/>
    <lineage>
        <taxon>Bacteria</taxon>
        <taxon>Pseudomonadati</taxon>
        <taxon>Pseudomonadota</taxon>
        <taxon>Alphaproteobacteria</taxon>
        <taxon>Hyphomicrobiales</taxon>
        <taxon>Nitrobacteraceae</taxon>
        <taxon>Bradyrhizobium</taxon>
    </lineage>
</organism>
<name>A0ABV4GUH7_9BRAD</name>
<dbReference type="SUPFAM" id="SSF54637">
    <property type="entry name" value="Thioesterase/thiol ester dehydrase-isomerase"/>
    <property type="match status" value="1"/>
</dbReference>